<dbReference type="AlphaFoldDB" id="A0A5N6KMH6"/>
<dbReference type="EMBL" id="VIGI01000001">
    <property type="protein sequence ID" value="KAB8305013.1"/>
    <property type="molecule type" value="Genomic_DNA"/>
</dbReference>
<evidence type="ECO:0000313" key="2">
    <source>
        <dbReference type="Proteomes" id="UP000326757"/>
    </source>
</evidence>
<accession>A0A5N6KMH6</accession>
<organism evidence="1 2">
    <name type="scientific">Monilinia laxa</name>
    <name type="common">Brown rot fungus</name>
    <name type="synonym">Sclerotinia laxa</name>
    <dbReference type="NCBI Taxonomy" id="61186"/>
    <lineage>
        <taxon>Eukaryota</taxon>
        <taxon>Fungi</taxon>
        <taxon>Dikarya</taxon>
        <taxon>Ascomycota</taxon>
        <taxon>Pezizomycotina</taxon>
        <taxon>Leotiomycetes</taxon>
        <taxon>Helotiales</taxon>
        <taxon>Sclerotiniaceae</taxon>
        <taxon>Monilinia</taxon>
    </lineage>
</organism>
<dbReference type="Proteomes" id="UP000326757">
    <property type="component" value="Unassembled WGS sequence"/>
</dbReference>
<proteinExistence type="predicted"/>
<gene>
    <name evidence="1" type="ORF">EYC80_004318</name>
</gene>
<comment type="caution">
    <text evidence="1">The sequence shown here is derived from an EMBL/GenBank/DDBJ whole genome shotgun (WGS) entry which is preliminary data.</text>
</comment>
<reference evidence="1 2" key="1">
    <citation type="submission" date="2019-06" db="EMBL/GenBank/DDBJ databases">
        <title>Genome Sequence of the Brown Rot Fungal Pathogen Monilinia laxa.</title>
        <authorList>
            <person name="De Miccolis Angelini R.M."/>
            <person name="Landi L."/>
            <person name="Abate D."/>
            <person name="Pollastro S."/>
            <person name="Romanazzi G."/>
            <person name="Faretra F."/>
        </authorList>
    </citation>
    <scope>NUCLEOTIDE SEQUENCE [LARGE SCALE GENOMIC DNA]</scope>
    <source>
        <strain evidence="1 2">Mlax316</strain>
    </source>
</reference>
<sequence length="121" mass="13878">MLSLCHFTGGSKLPLDFSDIIQYSQIQAIPLVERVHAVYVWKVGYSIDYRMRSIEKHLPLLKLMPITMNTNSDLLEFVVLNSCCAGETTLQNSTLTIKRSPMYFPAAWENECIQESADQRY</sequence>
<name>A0A5N6KMH6_MONLA</name>
<evidence type="ECO:0000313" key="1">
    <source>
        <dbReference type="EMBL" id="KAB8305013.1"/>
    </source>
</evidence>
<protein>
    <submittedName>
        <fullName evidence="1">Uncharacterized protein</fullName>
    </submittedName>
</protein>
<keyword evidence="2" id="KW-1185">Reference proteome</keyword>